<evidence type="ECO:0000313" key="2">
    <source>
        <dbReference type="EMBL" id="HJB74738.1"/>
    </source>
</evidence>
<keyword evidence="1" id="KW-0732">Signal</keyword>
<evidence type="ECO:0000256" key="1">
    <source>
        <dbReference type="SAM" id="SignalP"/>
    </source>
</evidence>
<proteinExistence type="predicted"/>
<comment type="caution">
    <text evidence="2">The sequence shown here is derived from an EMBL/GenBank/DDBJ whole genome shotgun (WGS) entry which is preliminary data.</text>
</comment>
<accession>A0A9D2MIK8</accession>
<dbReference type="AlphaFoldDB" id="A0A9D2MIK8"/>
<reference evidence="2" key="1">
    <citation type="journal article" date="2021" name="PeerJ">
        <title>Extensive microbial diversity within the chicken gut microbiome revealed by metagenomics and culture.</title>
        <authorList>
            <person name="Gilroy R."/>
            <person name="Ravi A."/>
            <person name="Getino M."/>
            <person name="Pursley I."/>
            <person name="Horton D.L."/>
            <person name="Alikhan N.F."/>
            <person name="Baker D."/>
            <person name="Gharbi K."/>
            <person name="Hall N."/>
            <person name="Watson M."/>
            <person name="Adriaenssens E.M."/>
            <person name="Foster-Nyarko E."/>
            <person name="Jarju S."/>
            <person name="Secka A."/>
            <person name="Antonio M."/>
            <person name="Oren A."/>
            <person name="Chaudhuri R.R."/>
            <person name="La Ragione R."/>
            <person name="Hildebrand F."/>
            <person name="Pallen M.J."/>
        </authorList>
    </citation>
    <scope>NUCLEOTIDE SEQUENCE</scope>
    <source>
        <strain evidence="2">CHK188-16595</strain>
    </source>
</reference>
<feature type="chain" id="PRO_5039479866" description="DUF5626 domain-containing protein" evidence="1">
    <location>
        <begin position="27"/>
        <end position="156"/>
    </location>
</feature>
<name>A0A9D2MIK8_9FIRM</name>
<dbReference type="EMBL" id="DWXN01000008">
    <property type="protein sequence ID" value="HJB74738.1"/>
    <property type="molecule type" value="Genomic_DNA"/>
</dbReference>
<reference evidence="2" key="2">
    <citation type="submission" date="2021-04" db="EMBL/GenBank/DDBJ databases">
        <authorList>
            <person name="Gilroy R."/>
        </authorList>
    </citation>
    <scope>NUCLEOTIDE SEQUENCE</scope>
    <source>
        <strain evidence="2">CHK188-16595</strain>
    </source>
</reference>
<feature type="signal peptide" evidence="1">
    <location>
        <begin position="1"/>
        <end position="26"/>
    </location>
</feature>
<dbReference type="Proteomes" id="UP000823877">
    <property type="component" value="Unassembled WGS sequence"/>
</dbReference>
<evidence type="ECO:0000313" key="3">
    <source>
        <dbReference type="Proteomes" id="UP000823877"/>
    </source>
</evidence>
<organism evidence="2 3">
    <name type="scientific">Candidatus Eubacterium faecale</name>
    <dbReference type="NCBI Taxonomy" id="2838568"/>
    <lineage>
        <taxon>Bacteria</taxon>
        <taxon>Bacillati</taxon>
        <taxon>Bacillota</taxon>
        <taxon>Clostridia</taxon>
        <taxon>Eubacteriales</taxon>
        <taxon>Eubacteriaceae</taxon>
        <taxon>Eubacterium</taxon>
    </lineage>
</organism>
<gene>
    <name evidence="2" type="ORF">IAA37_03585</name>
</gene>
<protein>
    <recommendedName>
        <fullName evidence="4">DUF5626 domain-containing protein</fullName>
    </recommendedName>
</protein>
<evidence type="ECO:0008006" key="4">
    <source>
        <dbReference type="Google" id="ProtNLM"/>
    </source>
</evidence>
<sequence>MKSIKKLFIFLLTIIFCISIPMSVLADNSTTTDTEIQYYDDGSYLVIVTEESISPFSSGTKSKSKTGYFYENEDELQWSVTLTATFSYTGSSARCTNTDTSYKIYDSAWKITETKVGKAGNKATAIFTAKKYWIGIITSTRTLTLTLTCDNNGNIS</sequence>